<feature type="region of interest" description="Disordered" evidence="3">
    <location>
        <begin position="1"/>
        <end position="138"/>
    </location>
</feature>
<feature type="compositionally biased region" description="Pro residues" evidence="3">
    <location>
        <begin position="113"/>
        <end position="129"/>
    </location>
</feature>
<protein>
    <submittedName>
        <fullName evidence="4">Sphingomyelin phosphodiesterase 1</fullName>
    </submittedName>
</protein>
<feature type="non-terminal residue" evidence="4">
    <location>
        <position position="1"/>
    </location>
</feature>
<evidence type="ECO:0000256" key="3">
    <source>
        <dbReference type="SAM" id="MobiDB-lite"/>
    </source>
</evidence>
<evidence type="ECO:0000313" key="5">
    <source>
        <dbReference type="Proteomes" id="UP000765507"/>
    </source>
</evidence>
<dbReference type="GO" id="GO:0006685">
    <property type="term" value="P:sphingomyelin catabolic process"/>
    <property type="evidence" value="ECO:0007669"/>
    <property type="project" value="TreeGrafter"/>
</dbReference>
<dbReference type="EMBL" id="JAHGAV010013111">
    <property type="protein sequence ID" value="KAG6920321.1"/>
    <property type="molecule type" value="Genomic_DNA"/>
</dbReference>
<dbReference type="OrthoDB" id="282973at2759"/>
<accession>A0A8T1RUB9</accession>
<dbReference type="GO" id="GO:0046513">
    <property type="term" value="P:ceramide biosynthetic process"/>
    <property type="evidence" value="ECO:0007669"/>
    <property type="project" value="TreeGrafter"/>
</dbReference>
<keyword evidence="5" id="KW-1185">Reference proteome</keyword>
<dbReference type="GO" id="GO:0061750">
    <property type="term" value="F:acid sphingomyelin phosphodiesterase activity"/>
    <property type="evidence" value="ECO:0007669"/>
    <property type="project" value="TreeGrafter"/>
</dbReference>
<evidence type="ECO:0000256" key="2">
    <source>
        <dbReference type="ARBA" id="ARBA00023180"/>
    </source>
</evidence>
<keyword evidence="2" id="KW-0325">Glycoprotein</keyword>
<feature type="compositionally biased region" description="Pro residues" evidence="3">
    <location>
        <begin position="46"/>
        <end position="65"/>
    </location>
</feature>
<organism evidence="4 5">
    <name type="scientific">Chelydra serpentina</name>
    <name type="common">Snapping turtle</name>
    <name type="synonym">Testudo serpentina</name>
    <dbReference type="NCBI Taxonomy" id="8475"/>
    <lineage>
        <taxon>Eukaryota</taxon>
        <taxon>Metazoa</taxon>
        <taxon>Chordata</taxon>
        <taxon>Craniata</taxon>
        <taxon>Vertebrata</taxon>
        <taxon>Euteleostomi</taxon>
        <taxon>Archelosauria</taxon>
        <taxon>Testudinata</taxon>
        <taxon>Testudines</taxon>
        <taxon>Cryptodira</taxon>
        <taxon>Durocryptodira</taxon>
        <taxon>Americhelydia</taxon>
        <taxon>Chelydroidea</taxon>
        <taxon>Chelydridae</taxon>
        <taxon>Chelydra</taxon>
    </lineage>
</organism>
<keyword evidence="1" id="KW-0378">Hydrolase</keyword>
<dbReference type="AlphaFoldDB" id="A0A8T1RUB9"/>
<sequence>RTPGFSPRPRGAPPGRLGSRPAPGEPRPDAWVLALPPGLGTSRQPLPEPPGCPTTEPPDQAPGSPPGLGQTWGPVSSWAGHAASVPPSLSLWPQPPASPELCPARPAETDPGEPGPRCSPPSRPEPQGPPAAGTELGCPRGALKAESRQAGAGSPSRAAPCPRATLLVTLPWGSPPRPGAWLPPQGLWLPGQGGASWLEPVASPPDARLRGGRFEGTIAAQFFGHTHVDEFEMFYDEETLSRPVSVAFVAPSVTTYVNLNPGECGPRARPPQGVT</sequence>
<evidence type="ECO:0000313" key="4">
    <source>
        <dbReference type="EMBL" id="KAG6920321.1"/>
    </source>
</evidence>
<dbReference type="GO" id="GO:0016020">
    <property type="term" value="C:membrane"/>
    <property type="evidence" value="ECO:0007669"/>
    <property type="project" value="GOC"/>
</dbReference>
<dbReference type="GO" id="GO:0005764">
    <property type="term" value="C:lysosome"/>
    <property type="evidence" value="ECO:0007669"/>
    <property type="project" value="TreeGrafter"/>
</dbReference>
<dbReference type="PANTHER" id="PTHR10340">
    <property type="entry name" value="SPHINGOMYELIN PHOSPHODIESTERASE"/>
    <property type="match status" value="1"/>
</dbReference>
<dbReference type="PANTHER" id="PTHR10340:SF34">
    <property type="entry name" value="SPHINGOMYELIN PHOSPHODIESTERASE"/>
    <property type="match status" value="1"/>
</dbReference>
<gene>
    <name evidence="4" type="primary">SMPD1</name>
    <name evidence="4" type="ORF">G0U57_002592</name>
</gene>
<dbReference type="Proteomes" id="UP000765507">
    <property type="component" value="Unassembled WGS sequence"/>
</dbReference>
<comment type="caution">
    <text evidence="4">The sequence shown here is derived from an EMBL/GenBank/DDBJ whole genome shotgun (WGS) entry which is preliminary data.</text>
</comment>
<dbReference type="GO" id="GO:0005615">
    <property type="term" value="C:extracellular space"/>
    <property type="evidence" value="ECO:0007669"/>
    <property type="project" value="TreeGrafter"/>
</dbReference>
<proteinExistence type="predicted"/>
<feature type="compositionally biased region" description="Low complexity" evidence="3">
    <location>
        <begin position="1"/>
        <end position="22"/>
    </location>
</feature>
<reference evidence="4 5" key="1">
    <citation type="journal article" date="2020" name="G3 (Bethesda)">
        <title>Draft Genome of the Common Snapping Turtle, Chelydra serpentina, a Model for Phenotypic Plasticity in Reptiles.</title>
        <authorList>
            <person name="Das D."/>
            <person name="Singh S.K."/>
            <person name="Bierstedt J."/>
            <person name="Erickson A."/>
            <person name="Galli G.L.J."/>
            <person name="Crossley D.A. 2nd"/>
            <person name="Rhen T."/>
        </authorList>
    </citation>
    <scope>NUCLEOTIDE SEQUENCE [LARGE SCALE GENOMIC DNA]</scope>
    <source>
        <strain evidence="4">KW</strain>
    </source>
</reference>
<name>A0A8T1RUB9_CHESE</name>
<feature type="non-terminal residue" evidence="4">
    <location>
        <position position="275"/>
    </location>
</feature>
<evidence type="ECO:0000256" key="1">
    <source>
        <dbReference type="ARBA" id="ARBA00022801"/>
    </source>
</evidence>